<organism evidence="2 3">
    <name type="scientific">Hymenobacter cavernae</name>
    <dbReference type="NCBI Taxonomy" id="2044852"/>
    <lineage>
        <taxon>Bacteria</taxon>
        <taxon>Pseudomonadati</taxon>
        <taxon>Bacteroidota</taxon>
        <taxon>Cytophagia</taxon>
        <taxon>Cytophagales</taxon>
        <taxon>Hymenobacteraceae</taxon>
        <taxon>Hymenobacter</taxon>
    </lineage>
</organism>
<dbReference type="InterPro" id="IPR040902">
    <property type="entry name" value="AHJR-like"/>
</dbReference>
<sequence>MSTSKQQHDARVQALASEYQRNGYQVHIEPSNTAFPFDLAGYTPDLLAEKGDEHLLIEVKNSTTPVSISRFRDLIENVKQQPGWRFILVNTLPENEPVRLPQEPLSWQDITARITQAKRLHETGESAAAILLFWPALEALLRRHAENVGLPIEHLSVRALLDYLYSEAELSFEQFEAAKKLLPHRNQLAHGFQIQDAKESAAQLQGLIDELSNEWLQTRQAS</sequence>
<name>A0ABQ1U238_9BACT</name>
<reference evidence="3" key="1">
    <citation type="journal article" date="2019" name="Int. J. Syst. Evol. Microbiol.">
        <title>The Global Catalogue of Microorganisms (GCM) 10K type strain sequencing project: providing services to taxonomists for standard genome sequencing and annotation.</title>
        <authorList>
            <consortium name="The Broad Institute Genomics Platform"/>
            <consortium name="The Broad Institute Genome Sequencing Center for Infectious Disease"/>
            <person name="Wu L."/>
            <person name="Ma J."/>
        </authorList>
    </citation>
    <scope>NUCLEOTIDE SEQUENCE [LARGE SCALE GENOMIC DNA]</scope>
    <source>
        <strain evidence="3">CGMCC 1.15197</strain>
    </source>
</reference>
<dbReference type="SUPFAM" id="SSF52980">
    <property type="entry name" value="Restriction endonuclease-like"/>
    <property type="match status" value="1"/>
</dbReference>
<gene>
    <name evidence="2" type="ORF">GCM10011383_18180</name>
</gene>
<dbReference type="Pfam" id="PF18743">
    <property type="entry name" value="AHJR-like"/>
    <property type="match status" value="1"/>
</dbReference>
<dbReference type="InterPro" id="IPR011335">
    <property type="entry name" value="Restrct_endonuc-II-like"/>
</dbReference>
<feature type="domain" description="REase AHJR-like" evidence="1">
    <location>
        <begin position="4"/>
        <end position="113"/>
    </location>
</feature>
<evidence type="ECO:0000259" key="1">
    <source>
        <dbReference type="Pfam" id="PF18743"/>
    </source>
</evidence>
<dbReference type="Proteomes" id="UP000632273">
    <property type="component" value="Unassembled WGS sequence"/>
</dbReference>
<dbReference type="RefSeq" id="WP_188813338.1">
    <property type="nucleotide sequence ID" value="NZ_BMHT01000003.1"/>
</dbReference>
<evidence type="ECO:0000313" key="2">
    <source>
        <dbReference type="EMBL" id="GGF07474.1"/>
    </source>
</evidence>
<dbReference type="EMBL" id="BMHT01000003">
    <property type="protein sequence ID" value="GGF07474.1"/>
    <property type="molecule type" value="Genomic_DNA"/>
</dbReference>
<evidence type="ECO:0000313" key="3">
    <source>
        <dbReference type="Proteomes" id="UP000632273"/>
    </source>
</evidence>
<protein>
    <recommendedName>
        <fullName evidence="1">REase AHJR-like domain-containing protein</fullName>
    </recommendedName>
</protein>
<proteinExistence type="predicted"/>
<comment type="caution">
    <text evidence="2">The sequence shown here is derived from an EMBL/GenBank/DDBJ whole genome shotgun (WGS) entry which is preliminary data.</text>
</comment>
<keyword evidence="3" id="KW-1185">Reference proteome</keyword>
<accession>A0ABQ1U238</accession>